<gene>
    <name evidence="2" type="ORF">CEXT_724661</name>
</gene>
<evidence type="ECO:0000256" key="1">
    <source>
        <dbReference type="SAM" id="MobiDB-lite"/>
    </source>
</evidence>
<name>A0AAV4WBI1_CAEEX</name>
<dbReference type="EMBL" id="BPLR01015904">
    <property type="protein sequence ID" value="GIY79573.1"/>
    <property type="molecule type" value="Genomic_DNA"/>
</dbReference>
<reference evidence="2 3" key="1">
    <citation type="submission" date="2021-06" db="EMBL/GenBank/DDBJ databases">
        <title>Caerostris extrusa draft genome.</title>
        <authorList>
            <person name="Kono N."/>
            <person name="Arakawa K."/>
        </authorList>
    </citation>
    <scope>NUCLEOTIDE SEQUENCE [LARGE SCALE GENOMIC DNA]</scope>
</reference>
<sequence>MTAQMDSWIVRQSLMFGDRVRLEQAHFVEEPATWLSTRDSFSSLPPCDKPSGNRQRDGPQNSTTDRRRVPTSSIHLSLMTCEAAICVVIATPPTTNVGNMRTIENTAFAMPADALSSPFVICGGRIPVAITLYFRTSSIIFGSLFV</sequence>
<keyword evidence="3" id="KW-1185">Reference proteome</keyword>
<proteinExistence type="predicted"/>
<feature type="region of interest" description="Disordered" evidence="1">
    <location>
        <begin position="38"/>
        <end position="69"/>
    </location>
</feature>
<organism evidence="2 3">
    <name type="scientific">Caerostris extrusa</name>
    <name type="common">Bark spider</name>
    <name type="synonym">Caerostris bankana</name>
    <dbReference type="NCBI Taxonomy" id="172846"/>
    <lineage>
        <taxon>Eukaryota</taxon>
        <taxon>Metazoa</taxon>
        <taxon>Ecdysozoa</taxon>
        <taxon>Arthropoda</taxon>
        <taxon>Chelicerata</taxon>
        <taxon>Arachnida</taxon>
        <taxon>Araneae</taxon>
        <taxon>Araneomorphae</taxon>
        <taxon>Entelegynae</taxon>
        <taxon>Araneoidea</taxon>
        <taxon>Araneidae</taxon>
        <taxon>Caerostris</taxon>
    </lineage>
</organism>
<dbReference type="Proteomes" id="UP001054945">
    <property type="component" value="Unassembled WGS sequence"/>
</dbReference>
<dbReference type="AlphaFoldDB" id="A0AAV4WBI1"/>
<accession>A0AAV4WBI1</accession>
<comment type="caution">
    <text evidence="2">The sequence shown here is derived from an EMBL/GenBank/DDBJ whole genome shotgun (WGS) entry which is preliminary data.</text>
</comment>
<protein>
    <submittedName>
        <fullName evidence="2">Uncharacterized protein</fullName>
    </submittedName>
</protein>
<evidence type="ECO:0000313" key="3">
    <source>
        <dbReference type="Proteomes" id="UP001054945"/>
    </source>
</evidence>
<evidence type="ECO:0000313" key="2">
    <source>
        <dbReference type="EMBL" id="GIY79573.1"/>
    </source>
</evidence>